<dbReference type="InterPro" id="IPR010559">
    <property type="entry name" value="Sig_transdc_His_kin_internal"/>
</dbReference>
<evidence type="ECO:0000313" key="4">
    <source>
        <dbReference type="EMBL" id="SNV42592.1"/>
    </source>
</evidence>
<feature type="domain" description="Signal transduction histidine kinase internal region" evidence="2">
    <location>
        <begin position="856"/>
        <end position="935"/>
    </location>
</feature>
<dbReference type="GO" id="GO:0016020">
    <property type="term" value="C:membrane"/>
    <property type="evidence" value="ECO:0007669"/>
    <property type="project" value="InterPro"/>
</dbReference>
<sequence length="1069" mass="122973">MDVRIFLSFVLAVCLISSTAYAQKRIYNFLHFTEKEGLSSNEVEGLAQDSNGLIWISGKRGLSYFDGQKFTEVKFEHTNGVMLNYLGSMAIDHHNRIWITSNSHGLICYDRNKPAGENLSSYTAKVSNKGLVKTNLYDVLASKSGLIYFSGQETDLQSLNPETGEIKQISMPGIPSKNYLTIFSLDEDSLGNIWMGTRYDGLICYNPKKHTAKQINLENEGENAVDGIVLRPDRIYAGYYDHDLIAADYNFQNSISSILGWDKSVNFYDNSISSIAFWPTENKILIGHVSNGIYTYQPETNQVEYISLQTLMPITPKPTRIFDFCIVKDGYWLATNSGLFYYSTKLNQINNLIEDRYADPIIELFNWKGKVWYRTETDFGELDANQDFRLSKYSLKQLKIGSLLTTNEAIYVSTIDQGVYEFKDPKKGMVPLEVSNEDQGLRKADCNSIVLDTIAKQAVLWIGSWNSGLYRYNLKTRQLDLFTVNDGLPDSKVICVGKDAEGSIWLGMDGYGLVRLENKIKPEFIQFSQNKQQSKTIQSNTVFSFLLDRQSRFWFSNASSGIAEIKKNYKGEYEFIQYPEKNTQPWLYSVKLQEDKNGLIWMKSQDGTMLFHPDAKVFFHLNESAGIYPPEEYITHSFFIQANTLFWCTNWGLVKGDLPVFFPNNEISFKPLINQFIVQHLDRSEELFQNEIKLSPDENNLIFNFSAAEQVFWQGLKFQYQLIGFDTDWVESSVDQLAVYNNLEGDDYTFQVRVGDQFGNWSAQLATIDISLASHWYATLWFKLLFIVLFLSAITLFYFYRLQQHKNINRLQAEYNQKLQQELLMNESKIKEQAADIEKEKQERLENDFKQKLYESELKAIRSQMNPHFIFNVLNSIEAYVVEKDSKSASDLIQKFASISRLVLENSQYSIVSLSSEIQLLKLYLELEQERFNHAFDFELEIQKDLTLKERKIPSMLIQPIVENAVHHGVRHLKSKKGLIRISIAEHDKKIVIQIMDNGVGFNKDSDNKSSAFKQSSFGIKGVQERINIINSYYPMPIASMQINQEDEDSIFTTIVCITLPSSSDLMET</sequence>
<dbReference type="InterPro" id="IPR036890">
    <property type="entry name" value="HATPase_C_sf"/>
</dbReference>
<dbReference type="SUPFAM" id="SSF50998">
    <property type="entry name" value="Quinoprotein alcohol dehydrogenase-like"/>
    <property type="match status" value="1"/>
</dbReference>
<dbReference type="SUPFAM" id="SSF55874">
    <property type="entry name" value="ATPase domain of HSP90 chaperone/DNA topoisomerase II/histidine kinase"/>
    <property type="match status" value="1"/>
</dbReference>
<dbReference type="EMBL" id="LT906468">
    <property type="protein sequence ID" value="SNV42592.1"/>
    <property type="molecule type" value="Genomic_DNA"/>
</dbReference>
<dbReference type="Gene3D" id="2.60.40.10">
    <property type="entry name" value="Immunoglobulins"/>
    <property type="match status" value="1"/>
</dbReference>
<evidence type="ECO:0000259" key="3">
    <source>
        <dbReference type="Pfam" id="PF07495"/>
    </source>
</evidence>
<keyword evidence="1" id="KW-0812">Transmembrane</keyword>
<evidence type="ECO:0000313" key="5">
    <source>
        <dbReference type="Proteomes" id="UP000215355"/>
    </source>
</evidence>
<keyword evidence="4" id="KW-0808">Transferase</keyword>
<dbReference type="Gene3D" id="3.30.565.10">
    <property type="entry name" value="Histidine kinase-like ATPase, C-terminal domain"/>
    <property type="match status" value="1"/>
</dbReference>
<name>A0AAJ5BZ39_9SPHI</name>
<organism evidence="4 5">
    <name type="scientific">Sphingobacterium mizutaii</name>
    <dbReference type="NCBI Taxonomy" id="1010"/>
    <lineage>
        <taxon>Bacteria</taxon>
        <taxon>Pseudomonadati</taxon>
        <taxon>Bacteroidota</taxon>
        <taxon>Sphingobacteriia</taxon>
        <taxon>Sphingobacteriales</taxon>
        <taxon>Sphingobacteriaceae</taxon>
        <taxon>Sphingobacterium</taxon>
    </lineage>
</organism>
<dbReference type="GO" id="GO:0000155">
    <property type="term" value="F:phosphorelay sensor kinase activity"/>
    <property type="evidence" value="ECO:0007669"/>
    <property type="project" value="InterPro"/>
</dbReference>
<dbReference type="Pfam" id="PF07495">
    <property type="entry name" value="Y_Y_Y"/>
    <property type="match status" value="1"/>
</dbReference>
<protein>
    <submittedName>
        <fullName evidence="4">Probable sensor-like histidine kinase YehU</fullName>
        <ecNumber evidence="4">2.7.13.3</ecNumber>
    </submittedName>
</protein>
<keyword evidence="4" id="KW-0418">Kinase</keyword>
<dbReference type="EC" id="2.7.13.3" evidence="4"/>
<dbReference type="PANTHER" id="PTHR34220">
    <property type="entry name" value="SENSOR HISTIDINE KINASE YPDA"/>
    <property type="match status" value="1"/>
</dbReference>
<dbReference type="InterPro" id="IPR011123">
    <property type="entry name" value="Y_Y_Y"/>
</dbReference>
<dbReference type="InterPro" id="IPR013783">
    <property type="entry name" value="Ig-like_fold"/>
</dbReference>
<dbReference type="Gene3D" id="2.130.10.10">
    <property type="entry name" value="YVTN repeat-like/Quinoprotein amine dehydrogenase"/>
    <property type="match status" value="2"/>
</dbReference>
<dbReference type="InterPro" id="IPR050640">
    <property type="entry name" value="Bact_2-comp_sensor_kinase"/>
</dbReference>
<dbReference type="RefSeq" id="WP_093100786.1">
    <property type="nucleotide sequence ID" value="NZ_FNGK01000008.1"/>
</dbReference>
<dbReference type="Pfam" id="PF06580">
    <property type="entry name" value="His_kinase"/>
    <property type="match status" value="1"/>
</dbReference>
<feature type="domain" description="Two component regulator three Y" evidence="3">
    <location>
        <begin position="716"/>
        <end position="770"/>
    </location>
</feature>
<reference evidence="4 5" key="1">
    <citation type="submission" date="2017-06" db="EMBL/GenBank/DDBJ databases">
        <authorList>
            <consortium name="Pathogen Informatics"/>
        </authorList>
    </citation>
    <scope>NUCLEOTIDE SEQUENCE [LARGE SCALE GENOMIC DNA]</scope>
    <source>
        <strain evidence="4 5">NCTC12149</strain>
    </source>
</reference>
<dbReference type="InterPro" id="IPR015943">
    <property type="entry name" value="WD40/YVTN_repeat-like_dom_sf"/>
</dbReference>
<dbReference type="InterPro" id="IPR011047">
    <property type="entry name" value="Quinoprotein_ADH-like_sf"/>
</dbReference>
<dbReference type="PANTHER" id="PTHR34220:SF7">
    <property type="entry name" value="SENSOR HISTIDINE KINASE YPDA"/>
    <property type="match status" value="1"/>
</dbReference>
<keyword evidence="1" id="KW-1133">Transmembrane helix</keyword>
<dbReference type="AlphaFoldDB" id="A0AAJ5BZ39"/>
<dbReference type="KEGG" id="smiz:4412673_00672"/>
<evidence type="ECO:0000259" key="2">
    <source>
        <dbReference type="Pfam" id="PF06580"/>
    </source>
</evidence>
<feature type="transmembrane region" description="Helical" evidence="1">
    <location>
        <begin position="780"/>
        <end position="800"/>
    </location>
</feature>
<accession>A0AAJ5BZ39</accession>
<proteinExistence type="predicted"/>
<evidence type="ECO:0000256" key="1">
    <source>
        <dbReference type="SAM" id="Phobius"/>
    </source>
</evidence>
<keyword evidence="1" id="KW-0472">Membrane</keyword>
<dbReference type="Proteomes" id="UP000215355">
    <property type="component" value="Chromosome 1"/>
</dbReference>
<gene>
    <name evidence="4" type="primary">yehU_1</name>
    <name evidence="4" type="ORF">SAMEA4412673_00672</name>
</gene>